<protein>
    <submittedName>
        <fullName evidence="2">Uncharacterized protein</fullName>
    </submittedName>
</protein>
<reference evidence="3" key="1">
    <citation type="submission" date="2016-10" db="EMBL/GenBank/DDBJ databases">
        <authorList>
            <person name="Varghese N."/>
            <person name="Submissions S."/>
        </authorList>
    </citation>
    <scope>NUCLEOTIDE SEQUENCE [LARGE SCALE GENOMIC DNA]</scope>
    <source>
        <strain evidence="3">CGMCC 1.7736</strain>
    </source>
</reference>
<proteinExistence type="predicted"/>
<sequence length="41" mass="4510">MYPLIRRTDESAFDRIRDAILNRGDPDDGRDPANPGGPTPA</sequence>
<feature type="compositionally biased region" description="Basic and acidic residues" evidence="1">
    <location>
        <begin position="20"/>
        <end position="31"/>
    </location>
</feature>
<dbReference type="RefSeq" id="WP_255473627.1">
    <property type="nucleotide sequence ID" value="NZ_FOYT01000002.1"/>
</dbReference>
<evidence type="ECO:0000256" key="1">
    <source>
        <dbReference type="SAM" id="MobiDB-lite"/>
    </source>
</evidence>
<keyword evidence="3" id="KW-1185">Reference proteome</keyword>
<evidence type="ECO:0000313" key="3">
    <source>
        <dbReference type="Proteomes" id="UP000198531"/>
    </source>
</evidence>
<dbReference type="Proteomes" id="UP000198531">
    <property type="component" value="Unassembled WGS sequence"/>
</dbReference>
<evidence type="ECO:0000313" key="2">
    <source>
        <dbReference type="EMBL" id="SFR60145.1"/>
    </source>
</evidence>
<name>A0A1I6I0B5_9EURY</name>
<dbReference type="EMBL" id="FOYT01000002">
    <property type="protein sequence ID" value="SFR60145.1"/>
    <property type="molecule type" value="Genomic_DNA"/>
</dbReference>
<feature type="region of interest" description="Disordered" evidence="1">
    <location>
        <begin position="20"/>
        <end position="41"/>
    </location>
</feature>
<gene>
    <name evidence="2" type="ORF">SAMN04487947_2710</name>
</gene>
<dbReference type="AlphaFoldDB" id="A0A1I6I0B5"/>
<organism evidence="2 3">
    <name type="scientific">Halogeometricum rufum</name>
    <dbReference type="NCBI Taxonomy" id="553469"/>
    <lineage>
        <taxon>Archaea</taxon>
        <taxon>Methanobacteriati</taxon>
        <taxon>Methanobacteriota</taxon>
        <taxon>Stenosarchaea group</taxon>
        <taxon>Halobacteria</taxon>
        <taxon>Halobacteriales</taxon>
        <taxon>Haloferacaceae</taxon>
        <taxon>Halogeometricum</taxon>
    </lineage>
</organism>
<accession>A0A1I6I0B5</accession>